<dbReference type="OrthoDB" id="8300661at2759"/>
<accession>A0A6J8E3I6</accession>
<sequence>MGVDQRGINRGKCKVADCDCTEFHLVQDALFCGYCGDPPAKHQDLAAPTTSTSPNNNDSSETVLLGIVPKEKEKWMDRQLRWIPYPKRATGVFYNEVLQSFYKSYWPYCPHAVSFQQAFIVERNRRWQWNKKVNGLKQQILTFKSSNPANDGRYLDGDTYKPHKNDADNINRLLHDLNRI</sequence>
<keyword evidence="2" id="KW-1185">Reference proteome</keyword>
<name>A0A6J8E3I6_MYTCO</name>
<dbReference type="Proteomes" id="UP000507470">
    <property type="component" value="Unassembled WGS sequence"/>
</dbReference>
<dbReference type="AlphaFoldDB" id="A0A6J8E3I6"/>
<gene>
    <name evidence="1" type="ORF">MCOR_46882</name>
</gene>
<organism evidence="1 2">
    <name type="scientific">Mytilus coruscus</name>
    <name type="common">Sea mussel</name>
    <dbReference type="NCBI Taxonomy" id="42192"/>
    <lineage>
        <taxon>Eukaryota</taxon>
        <taxon>Metazoa</taxon>
        <taxon>Spiralia</taxon>
        <taxon>Lophotrochozoa</taxon>
        <taxon>Mollusca</taxon>
        <taxon>Bivalvia</taxon>
        <taxon>Autobranchia</taxon>
        <taxon>Pteriomorphia</taxon>
        <taxon>Mytilida</taxon>
        <taxon>Mytiloidea</taxon>
        <taxon>Mytilidae</taxon>
        <taxon>Mytilinae</taxon>
        <taxon>Mytilus</taxon>
    </lineage>
</organism>
<evidence type="ECO:0000313" key="2">
    <source>
        <dbReference type="Proteomes" id="UP000507470"/>
    </source>
</evidence>
<protein>
    <submittedName>
        <fullName evidence="1">Uncharacterized protein</fullName>
    </submittedName>
</protein>
<evidence type="ECO:0000313" key="1">
    <source>
        <dbReference type="EMBL" id="CAC5414035.1"/>
    </source>
</evidence>
<dbReference type="EMBL" id="CACVKT020008315">
    <property type="protein sequence ID" value="CAC5414035.1"/>
    <property type="molecule type" value="Genomic_DNA"/>
</dbReference>
<proteinExistence type="predicted"/>
<reference evidence="1 2" key="1">
    <citation type="submission" date="2020-06" db="EMBL/GenBank/DDBJ databases">
        <authorList>
            <person name="Li R."/>
            <person name="Bekaert M."/>
        </authorList>
    </citation>
    <scope>NUCLEOTIDE SEQUENCE [LARGE SCALE GENOMIC DNA]</scope>
    <source>
        <strain evidence="2">wild</strain>
    </source>
</reference>